<keyword evidence="4" id="KW-0131">Cell cycle</keyword>
<keyword evidence="1" id="KW-0175">Coiled coil</keyword>
<keyword evidence="3" id="KW-1133">Transmembrane helix</keyword>
<dbReference type="InterPro" id="IPR007060">
    <property type="entry name" value="FtsL/DivIC"/>
</dbReference>
<reference evidence="4 5" key="1">
    <citation type="submission" date="2018-06" db="EMBL/GenBank/DDBJ databases">
        <authorList>
            <consortium name="Pathogen Informatics"/>
            <person name="Doyle S."/>
        </authorList>
    </citation>
    <scope>NUCLEOTIDE SEQUENCE [LARGE SCALE GENOMIC DNA]</scope>
    <source>
        <strain evidence="4 5">NCTC11820</strain>
    </source>
</reference>
<keyword evidence="4" id="KW-0132">Cell division</keyword>
<name>A0A2X2YGV0_9ACTO</name>
<dbReference type="Pfam" id="PF04977">
    <property type="entry name" value="DivIC"/>
    <property type="match status" value="1"/>
</dbReference>
<dbReference type="AlphaFoldDB" id="A0A2X2YGV0"/>
<protein>
    <submittedName>
        <fullName evidence="4">Cell division protein FtsB</fullName>
    </submittedName>
</protein>
<feature type="compositionally biased region" description="Polar residues" evidence="2">
    <location>
        <begin position="13"/>
        <end position="25"/>
    </location>
</feature>
<feature type="compositionally biased region" description="Low complexity" evidence="2">
    <location>
        <begin position="181"/>
        <end position="198"/>
    </location>
</feature>
<evidence type="ECO:0000256" key="1">
    <source>
        <dbReference type="SAM" id="Coils"/>
    </source>
</evidence>
<accession>A0A2X2YGV0</accession>
<dbReference type="GO" id="GO:0051301">
    <property type="term" value="P:cell division"/>
    <property type="evidence" value="ECO:0007669"/>
    <property type="project" value="UniProtKB-KW"/>
</dbReference>
<feature type="region of interest" description="Disordered" evidence="2">
    <location>
        <begin position="181"/>
        <end position="219"/>
    </location>
</feature>
<gene>
    <name evidence="4" type="ORF">NCTC11820_01668</name>
</gene>
<feature type="region of interest" description="Disordered" evidence="2">
    <location>
        <begin position="1"/>
        <end position="58"/>
    </location>
</feature>
<dbReference type="GeneID" id="55565060"/>
<evidence type="ECO:0000256" key="3">
    <source>
        <dbReference type="SAM" id="Phobius"/>
    </source>
</evidence>
<sequence length="219" mass="23489">MKRPSLKPRQLSDAAQPTPRSSAQSGAAPRRAGKNSRQNAAPTSPAVKAPSRPRVEDAPGSTRLARILTLAAVALAVFLVVFSPLRSWMDQQQQARALAAQIAQVKAQNAELEAEIKRYRDPEYISRQARERLGYVKPGEVTYVVVDPPGAEKPQLTSGWTDKDTNDLPWFRQIVTGLEVAGAAPAPGKPAKTAGPSATPADKATPEKASNPKNTPTRN</sequence>
<keyword evidence="3" id="KW-0812">Transmembrane</keyword>
<evidence type="ECO:0000313" key="4">
    <source>
        <dbReference type="EMBL" id="SQB65598.1"/>
    </source>
</evidence>
<proteinExistence type="predicted"/>
<feature type="transmembrane region" description="Helical" evidence="3">
    <location>
        <begin position="64"/>
        <end position="85"/>
    </location>
</feature>
<feature type="coiled-coil region" evidence="1">
    <location>
        <begin position="95"/>
        <end position="122"/>
    </location>
</feature>
<dbReference type="RefSeq" id="WP_041797964.1">
    <property type="nucleotide sequence ID" value="NZ_CP068112.1"/>
</dbReference>
<dbReference type="EMBL" id="UASJ01000001">
    <property type="protein sequence ID" value="SQB65598.1"/>
    <property type="molecule type" value="Genomic_DNA"/>
</dbReference>
<keyword evidence="3" id="KW-0472">Membrane</keyword>
<organism evidence="4 5">
    <name type="scientific">Mobiluncus curtisii</name>
    <dbReference type="NCBI Taxonomy" id="2051"/>
    <lineage>
        <taxon>Bacteria</taxon>
        <taxon>Bacillati</taxon>
        <taxon>Actinomycetota</taxon>
        <taxon>Actinomycetes</taxon>
        <taxon>Actinomycetales</taxon>
        <taxon>Actinomycetaceae</taxon>
        <taxon>Mobiluncus</taxon>
    </lineage>
</organism>
<evidence type="ECO:0000256" key="2">
    <source>
        <dbReference type="SAM" id="MobiDB-lite"/>
    </source>
</evidence>
<dbReference type="Proteomes" id="UP000250245">
    <property type="component" value="Unassembled WGS sequence"/>
</dbReference>
<evidence type="ECO:0000313" key="5">
    <source>
        <dbReference type="Proteomes" id="UP000250245"/>
    </source>
</evidence>